<evidence type="ECO:0000256" key="1">
    <source>
        <dbReference type="SAM" id="MobiDB-lite"/>
    </source>
</evidence>
<sequence>MSCLDANASAGGSVSPRLAVLTFASSDLLEQCLAFLHYYTRSERVPPADIYAIHTDSSPVLPRCFALLPPRNVVRLPVGTPIPKSLLSLGGAGGHSSAGRRSEVRLPHAEPHRMQSLMRMQQELLGAGYTHTLIVDLDEFVMADPARYASLLDFLRRNPHRRTSAPANAVEVQMVAPDEPRFNWDAAPLLRGQRRMMVRMCGMRKPILSRVRSHFTFSTHNTRDPTFFACSPDKWGSAADCLEEALWLVHMKCVDLEVAPHHAALLADIYRGGGNVSKVNEHLRRRCGHLTDWRRSCHPGPVLGGRDSPDGARCRKPIRLAYTGPEQHLAYPEYIPQWVIERI</sequence>
<evidence type="ECO:0000313" key="3">
    <source>
        <dbReference type="Proteomes" id="UP001515480"/>
    </source>
</evidence>
<dbReference type="EMBL" id="JBGBPQ010000014">
    <property type="protein sequence ID" value="KAL1511511.1"/>
    <property type="molecule type" value="Genomic_DNA"/>
</dbReference>
<protein>
    <recommendedName>
        <fullName evidence="4">Glycosyltransferase family 92 protein</fullName>
    </recommendedName>
</protein>
<evidence type="ECO:0000313" key="2">
    <source>
        <dbReference type="EMBL" id="KAL1511511.1"/>
    </source>
</evidence>
<keyword evidence="3" id="KW-1185">Reference proteome</keyword>
<comment type="caution">
    <text evidence="2">The sequence shown here is derived from an EMBL/GenBank/DDBJ whole genome shotgun (WGS) entry which is preliminary data.</text>
</comment>
<feature type="region of interest" description="Disordered" evidence="1">
    <location>
        <begin position="89"/>
        <end position="108"/>
    </location>
</feature>
<evidence type="ECO:0008006" key="4">
    <source>
        <dbReference type="Google" id="ProtNLM"/>
    </source>
</evidence>
<organism evidence="2 3">
    <name type="scientific">Prymnesium parvum</name>
    <name type="common">Toxic golden alga</name>
    <dbReference type="NCBI Taxonomy" id="97485"/>
    <lineage>
        <taxon>Eukaryota</taxon>
        <taxon>Haptista</taxon>
        <taxon>Haptophyta</taxon>
        <taxon>Prymnesiophyceae</taxon>
        <taxon>Prymnesiales</taxon>
        <taxon>Prymnesiaceae</taxon>
        <taxon>Prymnesium</taxon>
    </lineage>
</organism>
<dbReference type="AlphaFoldDB" id="A0AB34J3L7"/>
<proteinExistence type="predicted"/>
<accession>A0AB34J3L7</accession>
<gene>
    <name evidence="2" type="ORF">AB1Y20_006307</name>
</gene>
<name>A0AB34J3L7_PRYPA</name>
<dbReference type="Proteomes" id="UP001515480">
    <property type="component" value="Unassembled WGS sequence"/>
</dbReference>
<reference evidence="2 3" key="1">
    <citation type="journal article" date="2024" name="Science">
        <title>Giant polyketide synthase enzymes in the biosynthesis of giant marine polyether toxins.</title>
        <authorList>
            <person name="Fallon T.R."/>
            <person name="Shende V.V."/>
            <person name="Wierzbicki I.H."/>
            <person name="Pendleton A.L."/>
            <person name="Watervoot N.F."/>
            <person name="Auber R.P."/>
            <person name="Gonzalez D.J."/>
            <person name="Wisecaver J.H."/>
            <person name="Moore B.S."/>
        </authorList>
    </citation>
    <scope>NUCLEOTIDE SEQUENCE [LARGE SCALE GENOMIC DNA]</scope>
    <source>
        <strain evidence="2 3">12B1</strain>
    </source>
</reference>